<dbReference type="AlphaFoldDB" id="A0A4P6MAG3"/>
<sequence length="60" mass="6739">MKKADAQYLPPTDQNGKPKYDIEVLEGIKKHFFDLLSGRKLENLITNAANKAGFHGHSEI</sequence>
<protein>
    <submittedName>
        <fullName evidence="1">Uncharacterized protein</fullName>
    </submittedName>
</protein>
<keyword evidence="2" id="KW-1185">Reference proteome</keyword>
<accession>A0A4P6MAG3</accession>
<dbReference type="EMBL" id="CP035949">
    <property type="protein sequence ID" value="QBF23810.1"/>
    <property type="molecule type" value="Genomic_DNA"/>
</dbReference>
<proteinExistence type="predicted"/>
<dbReference type="RefSeq" id="WP_130427577.1">
    <property type="nucleotide sequence ID" value="NZ_CP035949.1"/>
</dbReference>
<dbReference type="Proteomes" id="UP000289726">
    <property type="component" value="Chromosome"/>
</dbReference>
<organism evidence="1 2">
    <name type="scientific">'Catharanthus roseus' aster yellows phytoplasma</name>
    <dbReference type="NCBI Taxonomy" id="1193712"/>
    <lineage>
        <taxon>Bacteria</taxon>
        <taxon>Bacillati</taxon>
        <taxon>Mycoplasmatota</taxon>
        <taxon>Mollicutes</taxon>
        <taxon>Acholeplasmatales</taxon>
        <taxon>Acholeplasmataceae</taxon>
        <taxon>Candidatus Phytoplasma</taxon>
        <taxon>16SrI (Aster yellows group)</taxon>
    </lineage>
</organism>
<gene>
    <name evidence="1" type="ORF">EXT02_01190</name>
</gene>
<reference evidence="1 2" key="1">
    <citation type="submission" date="2019-02" db="EMBL/GenBank/DDBJ databases">
        <title>Draft Genome Sequence of Maize Bushy Stunt-like Phytoplasma group 16SrI-B (Aster yellows) in South Africa.</title>
        <authorList>
            <person name="Coetzee B."/>
            <person name="Douglas-Smit N."/>
            <person name="Maree H.J."/>
            <person name="Burger J.T."/>
            <person name="Kruger K."/>
            <person name="Pietersen G."/>
        </authorList>
    </citation>
    <scope>NUCLEOTIDE SEQUENCE [LARGE SCALE GENOMIC DNA]</scope>
    <source>
        <strain evidence="1 2">De Villa</strain>
    </source>
</reference>
<evidence type="ECO:0000313" key="1">
    <source>
        <dbReference type="EMBL" id="QBF23810.1"/>
    </source>
</evidence>
<name>A0A4P6MAG3_9MOLU</name>
<evidence type="ECO:0000313" key="2">
    <source>
        <dbReference type="Proteomes" id="UP000289726"/>
    </source>
</evidence>